<sequence>MRNRATDLPLGTGRQQQYTLMVMEPDLGQCIGSILSQTKPLGPTRTQPVCVHSSMRNRATDLPLGTGRQQQYTLMVMEPDLGQCIGSILSQTKPLGPTRTQPVCVHSSMRNRATDLPLGTGTIQ</sequence>
<organism evidence="1 2">
    <name type="scientific">Rhodotorula graminis (strain WP1)</name>
    <dbReference type="NCBI Taxonomy" id="578459"/>
    <lineage>
        <taxon>Eukaryota</taxon>
        <taxon>Fungi</taxon>
        <taxon>Dikarya</taxon>
        <taxon>Basidiomycota</taxon>
        <taxon>Pucciniomycotina</taxon>
        <taxon>Microbotryomycetes</taxon>
        <taxon>Sporidiobolales</taxon>
        <taxon>Sporidiobolaceae</taxon>
        <taxon>Rhodotorula</taxon>
    </lineage>
</organism>
<protein>
    <submittedName>
        <fullName evidence="1">Uncharacterized protein</fullName>
    </submittedName>
</protein>
<dbReference type="AlphaFoldDB" id="A0A194S0Z6"/>
<evidence type="ECO:0000313" key="1">
    <source>
        <dbReference type="EMBL" id="KPV74403.1"/>
    </source>
</evidence>
<dbReference type="RefSeq" id="XP_018270452.1">
    <property type="nucleotide sequence ID" value="XM_018419026.1"/>
</dbReference>
<gene>
    <name evidence="1" type="ORF">RHOBADRAFT_66629</name>
</gene>
<dbReference type="EMBL" id="KQ474080">
    <property type="protein sequence ID" value="KPV74403.1"/>
    <property type="molecule type" value="Genomic_DNA"/>
</dbReference>
<keyword evidence="2" id="KW-1185">Reference proteome</keyword>
<dbReference type="Proteomes" id="UP000053890">
    <property type="component" value="Unassembled WGS sequence"/>
</dbReference>
<dbReference type="GeneID" id="28979472"/>
<name>A0A194S0Z6_RHOGW</name>
<accession>A0A194S0Z6</accession>
<proteinExistence type="predicted"/>
<evidence type="ECO:0000313" key="2">
    <source>
        <dbReference type="Proteomes" id="UP000053890"/>
    </source>
</evidence>
<reference evidence="1 2" key="1">
    <citation type="journal article" date="2015" name="Front. Microbiol.">
        <title>Genome sequence of the plant growth promoting endophytic yeast Rhodotorula graminis WP1.</title>
        <authorList>
            <person name="Firrincieli A."/>
            <person name="Otillar R."/>
            <person name="Salamov A."/>
            <person name="Schmutz J."/>
            <person name="Khan Z."/>
            <person name="Redman R.S."/>
            <person name="Fleck N.D."/>
            <person name="Lindquist E."/>
            <person name="Grigoriev I.V."/>
            <person name="Doty S.L."/>
        </authorList>
    </citation>
    <scope>NUCLEOTIDE SEQUENCE [LARGE SCALE GENOMIC DNA]</scope>
    <source>
        <strain evidence="1 2">WP1</strain>
    </source>
</reference>